<sequence length="115" mass="12270">MSEVVLPVTSGQPNARLHQPWRLAVAAVELLVAGLAGWGAVLSWGAAVRTVTVRLDDGTELVSRVYAGDRIGIAVGLAAVGGVLVLDAVRQLMLGVRARRRRYRTSRQEGRADEA</sequence>
<gene>
    <name evidence="2" type="ORF">ACFS2C_01260</name>
</gene>
<protein>
    <submittedName>
        <fullName evidence="2">Uncharacterized protein</fullName>
    </submittedName>
</protein>
<reference evidence="3" key="1">
    <citation type="journal article" date="2019" name="Int. J. Syst. Evol. Microbiol.">
        <title>The Global Catalogue of Microorganisms (GCM) 10K type strain sequencing project: providing services to taxonomists for standard genome sequencing and annotation.</title>
        <authorList>
            <consortium name="The Broad Institute Genomics Platform"/>
            <consortium name="The Broad Institute Genome Sequencing Center for Infectious Disease"/>
            <person name="Wu L."/>
            <person name="Ma J."/>
        </authorList>
    </citation>
    <scope>NUCLEOTIDE SEQUENCE [LARGE SCALE GENOMIC DNA]</scope>
    <source>
        <strain evidence="3">IBRC-M 10906</strain>
    </source>
</reference>
<evidence type="ECO:0000313" key="3">
    <source>
        <dbReference type="Proteomes" id="UP001597478"/>
    </source>
</evidence>
<feature type="transmembrane region" description="Helical" evidence="1">
    <location>
        <begin position="71"/>
        <end position="94"/>
    </location>
</feature>
<keyword evidence="1" id="KW-0812">Transmembrane</keyword>
<keyword evidence="3" id="KW-1185">Reference proteome</keyword>
<organism evidence="2 3">
    <name type="scientific">Prauserella oleivorans</name>
    <dbReference type="NCBI Taxonomy" id="1478153"/>
    <lineage>
        <taxon>Bacteria</taxon>
        <taxon>Bacillati</taxon>
        <taxon>Actinomycetota</taxon>
        <taxon>Actinomycetes</taxon>
        <taxon>Pseudonocardiales</taxon>
        <taxon>Pseudonocardiaceae</taxon>
        <taxon>Prauserella</taxon>
    </lineage>
</organism>
<comment type="caution">
    <text evidence="2">The sequence shown here is derived from an EMBL/GenBank/DDBJ whole genome shotgun (WGS) entry which is preliminary data.</text>
</comment>
<dbReference type="Proteomes" id="UP001597478">
    <property type="component" value="Unassembled WGS sequence"/>
</dbReference>
<proteinExistence type="predicted"/>
<dbReference type="RefSeq" id="WP_377387598.1">
    <property type="nucleotide sequence ID" value="NZ_JBHSAN010000008.1"/>
</dbReference>
<evidence type="ECO:0000313" key="2">
    <source>
        <dbReference type="EMBL" id="MFD2798019.1"/>
    </source>
</evidence>
<name>A0ABW5W3F9_9PSEU</name>
<evidence type="ECO:0000256" key="1">
    <source>
        <dbReference type="SAM" id="Phobius"/>
    </source>
</evidence>
<keyword evidence="1" id="KW-0472">Membrane</keyword>
<dbReference type="EMBL" id="JBHUOF010000001">
    <property type="protein sequence ID" value="MFD2798019.1"/>
    <property type="molecule type" value="Genomic_DNA"/>
</dbReference>
<feature type="transmembrane region" description="Helical" evidence="1">
    <location>
        <begin position="23"/>
        <end position="47"/>
    </location>
</feature>
<keyword evidence="1" id="KW-1133">Transmembrane helix</keyword>
<accession>A0ABW5W3F9</accession>